<accession>A0A0A8ZYN2</accession>
<proteinExistence type="predicted"/>
<evidence type="ECO:0000313" key="2">
    <source>
        <dbReference type="EMBL" id="JAD41865.1"/>
    </source>
</evidence>
<protein>
    <submittedName>
        <fullName evidence="2">Uncharacterized protein</fullName>
    </submittedName>
</protein>
<dbReference type="EMBL" id="GBRH01256030">
    <property type="protein sequence ID" value="JAD41865.1"/>
    <property type="molecule type" value="Transcribed_RNA"/>
</dbReference>
<name>A0A0A8ZYN2_ARUDO</name>
<reference evidence="2" key="1">
    <citation type="submission" date="2014-09" db="EMBL/GenBank/DDBJ databases">
        <authorList>
            <person name="Magalhaes I.L.F."/>
            <person name="Oliveira U."/>
            <person name="Santos F.R."/>
            <person name="Vidigal T.H.D.A."/>
            <person name="Brescovit A.D."/>
            <person name="Santos A.J."/>
        </authorList>
    </citation>
    <scope>NUCLEOTIDE SEQUENCE</scope>
    <source>
        <tissue evidence="2">Shoot tissue taken approximately 20 cm above the soil surface</tissue>
    </source>
</reference>
<sequence length="42" mass="4661">MGPILSGVKHMGFTRICRRSIPGPRTRAGSPGFLHPRMRRTA</sequence>
<organism evidence="2">
    <name type="scientific">Arundo donax</name>
    <name type="common">Giant reed</name>
    <name type="synonym">Donax arundinaceus</name>
    <dbReference type="NCBI Taxonomy" id="35708"/>
    <lineage>
        <taxon>Eukaryota</taxon>
        <taxon>Viridiplantae</taxon>
        <taxon>Streptophyta</taxon>
        <taxon>Embryophyta</taxon>
        <taxon>Tracheophyta</taxon>
        <taxon>Spermatophyta</taxon>
        <taxon>Magnoliopsida</taxon>
        <taxon>Liliopsida</taxon>
        <taxon>Poales</taxon>
        <taxon>Poaceae</taxon>
        <taxon>PACMAD clade</taxon>
        <taxon>Arundinoideae</taxon>
        <taxon>Arundineae</taxon>
        <taxon>Arundo</taxon>
    </lineage>
</organism>
<evidence type="ECO:0000256" key="1">
    <source>
        <dbReference type="SAM" id="MobiDB-lite"/>
    </source>
</evidence>
<feature type="region of interest" description="Disordered" evidence="1">
    <location>
        <begin position="20"/>
        <end position="42"/>
    </location>
</feature>
<reference evidence="2" key="2">
    <citation type="journal article" date="2015" name="Data Brief">
        <title>Shoot transcriptome of the giant reed, Arundo donax.</title>
        <authorList>
            <person name="Barrero R.A."/>
            <person name="Guerrero F.D."/>
            <person name="Moolhuijzen P."/>
            <person name="Goolsby J.A."/>
            <person name="Tidwell J."/>
            <person name="Bellgard S.E."/>
            <person name="Bellgard M.I."/>
        </authorList>
    </citation>
    <scope>NUCLEOTIDE SEQUENCE</scope>
    <source>
        <tissue evidence="2">Shoot tissue taken approximately 20 cm above the soil surface</tissue>
    </source>
</reference>
<dbReference type="AlphaFoldDB" id="A0A0A8ZYN2"/>